<dbReference type="Pfam" id="PF00005">
    <property type="entry name" value="ABC_tran"/>
    <property type="match status" value="1"/>
</dbReference>
<evidence type="ECO:0000256" key="3">
    <source>
        <dbReference type="ARBA" id="ARBA00022741"/>
    </source>
</evidence>
<reference evidence="7 8" key="2">
    <citation type="journal article" date="2012" name="J. Biosci. Bioeng.">
        <title>Complete genome sequence and characterization of the N-acylhomoserine lactone-degrading gene of the potato leaf-associated Solibacillus silvestris.</title>
        <authorList>
            <person name="Morohoshi T."/>
            <person name="Tominaga Y."/>
            <person name="Someya N."/>
            <person name="Ikeda T."/>
        </authorList>
    </citation>
    <scope>NUCLEOTIDE SEQUENCE [LARGE SCALE GENOMIC DNA]</scope>
    <source>
        <strain evidence="7 8">StLB046</strain>
    </source>
</reference>
<reference evidence="8" key="1">
    <citation type="submission" date="2011-04" db="EMBL/GenBank/DDBJ databases">
        <title>Genome sequence of Solibacillus silvestris StLB046.</title>
        <authorList>
            <person name="Morohoshi T."/>
            <person name="Someya N."/>
            <person name="Ikeda T."/>
        </authorList>
    </citation>
    <scope>NUCLEOTIDE SEQUENCE [LARGE SCALE GENOMIC DNA]</scope>
    <source>
        <strain evidence="8">StLB046</strain>
    </source>
</reference>
<dbReference type="SUPFAM" id="SSF52540">
    <property type="entry name" value="P-loop containing nucleoside triphosphate hydrolases"/>
    <property type="match status" value="1"/>
</dbReference>
<keyword evidence="5" id="KW-0029">Amino-acid transport</keyword>
<keyword evidence="8" id="KW-1185">Reference proteome</keyword>
<dbReference type="GO" id="GO:0015807">
    <property type="term" value="P:L-amino acid transport"/>
    <property type="evidence" value="ECO:0007669"/>
    <property type="project" value="TreeGrafter"/>
</dbReference>
<evidence type="ECO:0000313" key="8">
    <source>
        <dbReference type="Proteomes" id="UP000006691"/>
    </source>
</evidence>
<evidence type="ECO:0000256" key="5">
    <source>
        <dbReference type="ARBA" id="ARBA00022970"/>
    </source>
</evidence>
<dbReference type="Proteomes" id="UP000006691">
    <property type="component" value="Chromosome"/>
</dbReference>
<dbReference type="eggNOG" id="COG0410">
    <property type="taxonomic scope" value="Bacteria"/>
</dbReference>
<dbReference type="SMART" id="SM00382">
    <property type="entry name" value="AAA"/>
    <property type="match status" value="1"/>
</dbReference>
<dbReference type="RefSeq" id="WP_014824914.1">
    <property type="nucleotide sequence ID" value="NC_018065.1"/>
</dbReference>
<keyword evidence="4" id="KW-0067">ATP-binding</keyword>
<comment type="similarity">
    <text evidence="1">Belongs to the ABC transporter superfamily.</text>
</comment>
<dbReference type="PANTHER" id="PTHR43820:SF2">
    <property type="entry name" value="ABC TRANSPORTER ATP-BINDING PROTEIN"/>
    <property type="match status" value="1"/>
</dbReference>
<dbReference type="InterPro" id="IPR003593">
    <property type="entry name" value="AAA+_ATPase"/>
</dbReference>
<keyword evidence="3" id="KW-0547">Nucleotide-binding</keyword>
<dbReference type="InterPro" id="IPR052156">
    <property type="entry name" value="BCAA_Transport_ATP-bd_LivF"/>
</dbReference>
<dbReference type="PROSITE" id="PS00211">
    <property type="entry name" value="ABC_TRANSPORTER_1"/>
    <property type="match status" value="1"/>
</dbReference>
<evidence type="ECO:0000256" key="4">
    <source>
        <dbReference type="ARBA" id="ARBA00022840"/>
    </source>
</evidence>
<evidence type="ECO:0000259" key="6">
    <source>
        <dbReference type="PROSITE" id="PS50893"/>
    </source>
</evidence>
<proteinExistence type="inferred from homology"/>
<dbReference type="GO" id="GO:0016887">
    <property type="term" value="F:ATP hydrolysis activity"/>
    <property type="evidence" value="ECO:0007669"/>
    <property type="project" value="InterPro"/>
</dbReference>
<organism evidence="7 8">
    <name type="scientific">Solibacillus silvestris (strain StLB046)</name>
    <name type="common">Bacillus silvestris</name>
    <dbReference type="NCBI Taxonomy" id="1002809"/>
    <lineage>
        <taxon>Bacteria</taxon>
        <taxon>Bacillati</taxon>
        <taxon>Bacillota</taxon>
        <taxon>Bacilli</taxon>
        <taxon>Bacillales</taxon>
        <taxon>Caryophanaceae</taxon>
        <taxon>Solibacillus</taxon>
    </lineage>
</organism>
<feature type="domain" description="ABC transporter" evidence="6">
    <location>
        <begin position="5"/>
        <end position="234"/>
    </location>
</feature>
<accession>F2F425</accession>
<name>F2F425_SOLSS</name>
<evidence type="ECO:0000256" key="1">
    <source>
        <dbReference type="ARBA" id="ARBA00005417"/>
    </source>
</evidence>
<dbReference type="InterPro" id="IPR027417">
    <property type="entry name" value="P-loop_NTPase"/>
</dbReference>
<evidence type="ECO:0000256" key="2">
    <source>
        <dbReference type="ARBA" id="ARBA00022448"/>
    </source>
</evidence>
<dbReference type="InterPro" id="IPR003439">
    <property type="entry name" value="ABC_transporter-like_ATP-bd"/>
</dbReference>
<dbReference type="PANTHER" id="PTHR43820">
    <property type="entry name" value="HIGH-AFFINITY BRANCHED-CHAIN AMINO ACID TRANSPORT ATP-BINDING PROTEIN LIVF"/>
    <property type="match status" value="1"/>
</dbReference>
<dbReference type="GO" id="GO:0015658">
    <property type="term" value="F:branched-chain amino acid transmembrane transporter activity"/>
    <property type="evidence" value="ECO:0007669"/>
    <property type="project" value="TreeGrafter"/>
</dbReference>
<dbReference type="HOGENOM" id="CLU_000604_1_2_9"/>
<dbReference type="PATRIC" id="fig|1002809.3.peg.3679"/>
<dbReference type="STRING" id="1002809.SSIL_3632"/>
<keyword evidence="2" id="KW-0813">Transport</keyword>
<dbReference type="KEGG" id="siv:SSIL_3632"/>
<dbReference type="AlphaFoldDB" id="F2F425"/>
<dbReference type="CDD" id="cd03224">
    <property type="entry name" value="ABC_TM1139_LivF_branched"/>
    <property type="match status" value="1"/>
</dbReference>
<protein>
    <submittedName>
        <fullName evidence="7">ABC-type branched-chain amino acid transport systems, ATPase component</fullName>
    </submittedName>
</protein>
<sequence length="235" mass="26017">MNNILTLERVETFISQYHILQGINFEAKAGEVSVLLGRNGAGKTTTLRTIMGLTPASKGVIHFDGKDITKMTPYDIANSGIGYVPEDQGIFGQLTVEENMKVAIRKETNATMQKQAYILELFPDLKKFWKKQGGNLSGGQKQMLAMARAFVNDSKLLLIDEPSKGLAPIVIEKVMEAITEMKKHTSIVLVEQNFMMASKIGDTFTLIDDGRTVQSGEMQGLIEDEQLKRKYLGIG</sequence>
<gene>
    <name evidence="7" type="ordered locus">SSIL_3632</name>
</gene>
<dbReference type="EMBL" id="AP012157">
    <property type="protein sequence ID" value="BAK18055.1"/>
    <property type="molecule type" value="Genomic_DNA"/>
</dbReference>
<evidence type="ECO:0000313" key="7">
    <source>
        <dbReference type="EMBL" id="BAK18055.1"/>
    </source>
</evidence>
<dbReference type="PROSITE" id="PS50893">
    <property type="entry name" value="ABC_TRANSPORTER_2"/>
    <property type="match status" value="1"/>
</dbReference>
<dbReference type="Gene3D" id="3.40.50.300">
    <property type="entry name" value="P-loop containing nucleotide triphosphate hydrolases"/>
    <property type="match status" value="1"/>
</dbReference>
<dbReference type="GO" id="GO:0005524">
    <property type="term" value="F:ATP binding"/>
    <property type="evidence" value="ECO:0007669"/>
    <property type="project" value="UniProtKB-KW"/>
</dbReference>
<dbReference type="InterPro" id="IPR017871">
    <property type="entry name" value="ABC_transporter-like_CS"/>
</dbReference>